<dbReference type="InterPro" id="IPR036670">
    <property type="entry name" value="SecA_X-link_sf"/>
</dbReference>
<dbReference type="GO" id="GO:0043952">
    <property type="term" value="P:protein transport by the Sec complex"/>
    <property type="evidence" value="ECO:0007669"/>
    <property type="project" value="TreeGrafter"/>
</dbReference>
<dbReference type="PROSITE" id="PS51194">
    <property type="entry name" value="HELICASE_CTER"/>
    <property type="match status" value="1"/>
</dbReference>
<dbReference type="Pfam" id="PF01043">
    <property type="entry name" value="SecA_PP_bind"/>
    <property type="match status" value="1"/>
</dbReference>
<dbReference type="InterPro" id="IPR014001">
    <property type="entry name" value="Helicase_ATP-bd"/>
</dbReference>
<dbReference type="InterPro" id="IPR000185">
    <property type="entry name" value="SecA"/>
</dbReference>
<evidence type="ECO:0000256" key="10">
    <source>
        <dbReference type="ARBA" id="ARBA00023136"/>
    </source>
</evidence>
<dbReference type="InterPro" id="IPR011130">
    <property type="entry name" value="SecA_preprotein_X-link_dom"/>
</dbReference>
<evidence type="ECO:0000256" key="4">
    <source>
        <dbReference type="ARBA" id="ARBA00022519"/>
    </source>
</evidence>
<keyword evidence="3" id="KW-0963">Cytoplasm</keyword>
<dbReference type="Proteomes" id="UP000518288">
    <property type="component" value="Unassembled WGS sequence"/>
</dbReference>
<dbReference type="InterPro" id="IPR011115">
    <property type="entry name" value="SecA_DEAD"/>
</dbReference>
<gene>
    <name evidence="14" type="ORF">BDD16_000243</name>
</gene>
<feature type="domain" description="Helicase ATP-binding" evidence="11">
    <location>
        <begin position="104"/>
        <end position="256"/>
    </location>
</feature>
<keyword evidence="15" id="KW-1185">Reference proteome</keyword>
<evidence type="ECO:0000256" key="3">
    <source>
        <dbReference type="ARBA" id="ARBA00022490"/>
    </source>
</evidence>
<dbReference type="GO" id="GO:0005886">
    <property type="term" value="C:plasma membrane"/>
    <property type="evidence" value="ECO:0007669"/>
    <property type="project" value="TreeGrafter"/>
</dbReference>
<dbReference type="GO" id="GO:0005829">
    <property type="term" value="C:cytosol"/>
    <property type="evidence" value="ECO:0007669"/>
    <property type="project" value="TreeGrafter"/>
</dbReference>
<dbReference type="InterPro" id="IPR044722">
    <property type="entry name" value="SecA_SF2_C"/>
</dbReference>
<dbReference type="PROSITE" id="PS51192">
    <property type="entry name" value="HELICASE_ATP_BIND_1"/>
    <property type="match status" value="1"/>
</dbReference>
<dbReference type="GO" id="GO:0006605">
    <property type="term" value="P:protein targeting"/>
    <property type="evidence" value="ECO:0007669"/>
    <property type="project" value="InterPro"/>
</dbReference>
<evidence type="ECO:0000313" key="15">
    <source>
        <dbReference type="Proteomes" id="UP000518288"/>
    </source>
</evidence>
<evidence type="ECO:0000256" key="6">
    <source>
        <dbReference type="ARBA" id="ARBA00022840"/>
    </source>
</evidence>
<keyword evidence="5" id="KW-0547">Nucleotide-binding</keyword>
<dbReference type="Gene3D" id="3.40.50.300">
    <property type="entry name" value="P-loop containing nucleotide triphosphate hydrolases"/>
    <property type="match status" value="2"/>
</dbReference>
<dbReference type="AlphaFoldDB" id="A0A7Y9U554"/>
<dbReference type="InterPro" id="IPR027417">
    <property type="entry name" value="P-loop_NTPase"/>
</dbReference>
<evidence type="ECO:0000313" key="14">
    <source>
        <dbReference type="EMBL" id="NYG31257.1"/>
    </source>
</evidence>
<dbReference type="GO" id="GO:0006886">
    <property type="term" value="P:intracellular protein transport"/>
    <property type="evidence" value="ECO:0007669"/>
    <property type="project" value="InterPro"/>
</dbReference>
<dbReference type="PRINTS" id="PR00906">
    <property type="entry name" value="SECA"/>
</dbReference>
<accession>A0A7Y9U554</accession>
<dbReference type="InterPro" id="IPR014018">
    <property type="entry name" value="SecA_motor_DEAD"/>
</dbReference>
<dbReference type="GO" id="GO:0031522">
    <property type="term" value="C:cell envelope Sec protein transport complex"/>
    <property type="evidence" value="ECO:0007669"/>
    <property type="project" value="TreeGrafter"/>
</dbReference>
<keyword evidence="9" id="KW-0811">Translocation</keyword>
<keyword evidence="8" id="KW-1278">Translocase</keyword>
<evidence type="ECO:0000259" key="11">
    <source>
        <dbReference type="PROSITE" id="PS51192"/>
    </source>
</evidence>
<organism evidence="14 15">
    <name type="scientific">Sphaerotilus montanus</name>
    <dbReference type="NCBI Taxonomy" id="522889"/>
    <lineage>
        <taxon>Bacteria</taxon>
        <taxon>Pseudomonadati</taxon>
        <taxon>Pseudomonadota</taxon>
        <taxon>Betaproteobacteria</taxon>
        <taxon>Burkholderiales</taxon>
        <taxon>Sphaerotilaceae</taxon>
        <taxon>Sphaerotilus</taxon>
    </lineage>
</organism>
<dbReference type="InterPro" id="IPR001650">
    <property type="entry name" value="Helicase_C-like"/>
</dbReference>
<keyword evidence="4" id="KW-0997">Cell inner membrane</keyword>
<name>A0A7Y9U554_9BURK</name>
<dbReference type="SUPFAM" id="SSF52540">
    <property type="entry name" value="P-loop containing nucleoside triphosphate hydrolases"/>
    <property type="match status" value="2"/>
</dbReference>
<dbReference type="InterPro" id="IPR020937">
    <property type="entry name" value="SecA_CS"/>
</dbReference>
<dbReference type="RefSeq" id="WP_179632264.1">
    <property type="nucleotide sequence ID" value="NZ_JACCFH010000001.1"/>
</dbReference>
<evidence type="ECO:0000256" key="2">
    <source>
        <dbReference type="ARBA" id="ARBA00022475"/>
    </source>
</evidence>
<protein>
    <submittedName>
        <fullName evidence="14">Preprotein translocase subunit SecA</fullName>
    </submittedName>
</protein>
<dbReference type="PROSITE" id="PS01312">
    <property type="entry name" value="SECA"/>
    <property type="match status" value="1"/>
</dbReference>
<proteinExistence type="predicted"/>
<dbReference type="PANTHER" id="PTHR30612:SF0">
    <property type="entry name" value="CHLOROPLAST PROTEIN-TRANSPORTING ATPASE"/>
    <property type="match status" value="1"/>
</dbReference>
<keyword evidence="7" id="KW-0653">Protein transport</keyword>
<feature type="domain" description="Helicase C-terminal" evidence="12">
    <location>
        <begin position="457"/>
        <end position="606"/>
    </location>
</feature>
<keyword evidence="1" id="KW-0813">Transport</keyword>
<dbReference type="Gene3D" id="3.90.1440.10">
    <property type="entry name" value="SecA, preprotein cross-linking domain"/>
    <property type="match status" value="1"/>
</dbReference>
<evidence type="ECO:0000259" key="13">
    <source>
        <dbReference type="PROSITE" id="PS51196"/>
    </source>
</evidence>
<dbReference type="SUPFAM" id="SSF81767">
    <property type="entry name" value="Pre-protein crosslinking domain of SecA"/>
    <property type="match status" value="1"/>
</dbReference>
<comment type="caution">
    <text evidence="14">The sequence shown here is derived from an EMBL/GenBank/DDBJ whole genome shotgun (WGS) entry which is preliminary data.</text>
</comment>
<dbReference type="Pfam" id="PF07517">
    <property type="entry name" value="SecA_DEAD"/>
    <property type="match status" value="1"/>
</dbReference>
<reference evidence="14 15" key="1">
    <citation type="submission" date="2020-07" db="EMBL/GenBank/DDBJ databases">
        <title>Genomic Encyclopedia of Archaeal and Bacterial Type Strains, Phase II (KMG-II): from individual species to whole genera.</title>
        <authorList>
            <person name="Goeker M."/>
        </authorList>
    </citation>
    <scope>NUCLEOTIDE SEQUENCE [LARGE SCALE GENOMIC DNA]</scope>
    <source>
        <strain evidence="14 15">DSM 21226</strain>
    </source>
</reference>
<dbReference type="PANTHER" id="PTHR30612">
    <property type="entry name" value="SECA INNER MEMBRANE COMPONENT OF SEC PROTEIN SECRETION SYSTEM"/>
    <property type="match status" value="1"/>
</dbReference>
<dbReference type="GO" id="GO:0017038">
    <property type="term" value="P:protein import"/>
    <property type="evidence" value="ECO:0007669"/>
    <property type="project" value="InterPro"/>
</dbReference>
<evidence type="ECO:0000256" key="7">
    <source>
        <dbReference type="ARBA" id="ARBA00022927"/>
    </source>
</evidence>
<keyword evidence="10" id="KW-0472">Membrane</keyword>
<dbReference type="SMART" id="SM00958">
    <property type="entry name" value="SecA_PP_bind"/>
    <property type="match status" value="1"/>
</dbReference>
<evidence type="ECO:0000256" key="1">
    <source>
        <dbReference type="ARBA" id="ARBA00022448"/>
    </source>
</evidence>
<evidence type="ECO:0000256" key="8">
    <source>
        <dbReference type="ARBA" id="ARBA00022967"/>
    </source>
</evidence>
<dbReference type="GO" id="GO:0005524">
    <property type="term" value="F:ATP binding"/>
    <property type="evidence" value="ECO:0007669"/>
    <property type="project" value="UniProtKB-KW"/>
</dbReference>
<sequence length="645" mass="70095">MAGTASASAMALVRPGPIWGAYPQRTAPRPLALAVRTAWRVRRGRADFLAALQRPAPDEAAWPRTLYHLRSEGYTPRLCARVFLRLAGLVQQHLGFVPHESQYLAAWTMLQGCLVEMATGEGKTVAMFLAAACAGLAGVPAHVLTANDYLAERDAAELGPLYAALGLRVGCVTAASTPAQRRAAYGAEVTYAAAREVAFDHLRDRVAHGRAGGQLAWSDAADPDRGPLLRGLCLALIDEADSVLCDEARVPLILSGLGAQTLSEDDLRALLDRARAVDTARHAVVVPATGSGAASVRLTRAGRDWLAAQSWAAQRPWSDLRWREDWVLRALTVLHALQRDRDYAVQNEAIVFIDPITGRAAPERQWSRGLHQLLALKEALPMPAAQQTLAQLTYQRLFSRYHQIGGMSGTLAEVAPEMALTYGTPVLRMPRHHPSRRQDLGVQVHRDAEARWQAVVDRTAAMVALGRPVLIGTASVADSEQLALRLRARGLRPMVLNAVQSRLENEVVARAGQPGRITVSTQMAGRGTDIRLSAEVRAAGGLHAMVCADALASRQWRQLVGRSARQGDPGSAETQLCAGEGLLFQRLPGWLVATLVQRPVASRWTGAAWRLAMLLDEWAQTRERRALLRQDRAGAGRLAYSGWEE</sequence>
<evidence type="ECO:0000259" key="12">
    <source>
        <dbReference type="PROSITE" id="PS51194"/>
    </source>
</evidence>
<evidence type="ECO:0000256" key="9">
    <source>
        <dbReference type="ARBA" id="ARBA00023010"/>
    </source>
</evidence>
<dbReference type="Pfam" id="PF21090">
    <property type="entry name" value="P-loop_SecA"/>
    <property type="match status" value="1"/>
</dbReference>
<feature type="domain" description="SecA family profile" evidence="13">
    <location>
        <begin position="1"/>
        <end position="603"/>
    </location>
</feature>
<dbReference type="SMART" id="SM00957">
    <property type="entry name" value="SecA_DEAD"/>
    <property type="match status" value="1"/>
</dbReference>
<keyword evidence="6" id="KW-0067">ATP-binding</keyword>
<dbReference type="PROSITE" id="PS51196">
    <property type="entry name" value="SECA_MOTOR_DEAD"/>
    <property type="match status" value="1"/>
</dbReference>
<dbReference type="EMBL" id="JACCFH010000001">
    <property type="protein sequence ID" value="NYG31257.1"/>
    <property type="molecule type" value="Genomic_DNA"/>
</dbReference>
<keyword evidence="2" id="KW-1003">Cell membrane</keyword>
<evidence type="ECO:0000256" key="5">
    <source>
        <dbReference type="ARBA" id="ARBA00022741"/>
    </source>
</evidence>